<dbReference type="EMBL" id="AJJH01000101">
    <property type="protein sequence ID" value="EID78556.1"/>
    <property type="molecule type" value="Genomic_DNA"/>
</dbReference>
<sequence>MADTKMRSGSAVSDHLDVGFSPVQRVDAALGGDGRPLREQTVLVGHVAGSLRAGADQGSVEGEQ</sequence>
<accession>I0WQ90</accession>
<proteinExistence type="predicted"/>
<comment type="caution">
    <text evidence="1">The sequence shown here is derived from an EMBL/GenBank/DDBJ whole genome shotgun (WGS) entry which is preliminary data.</text>
</comment>
<protein>
    <submittedName>
        <fullName evidence="1">Uncharacterized protein</fullName>
    </submittedName>
</protein>
<evidence type="ECO:0000313" key="2">
    <source>
        <dbReference type="Proteomes" id="UP000006447"/>
    </source>
</evidence>
<gene>
    <name evidence="1" type="ORF">W59_18364</name>
</gene>
<name>I0WQ90_RHOOP</name>
<dbReference type="AlphaFoldDB" id="I0WQ90"/>
<dbReference type="Proteomes" id="UP000006447">
    <property type="component" value="Unassembled WGS sequence"/>
</dbReference>
<reference evidence="1 2" key="1">
    <citation type="journal article" date="2012" name="J. Bacteriol.">
        <title>Draft genome sequence of the nitrophenol-degrading actinomycete Rhodococcus imtechensis RKJ300.</title>
        <authorList>
            <person name="Vikram S."/>
            <person name="Kumar S."/>
            <person name="Subramanian S."/>
            <person name="Raghava G.P."/>
        </authorList>
    </citation>
    <scope>NUCLEOTIDE SEQUENCE [LARGE SCALE GENOMIC DNA]</scope>
    <source>
        <strain evidence="1 2">RKJ300</strain>
    </source>
</reference>
<evidence type="ECO:0000313" key="1">
    <source>
        <dbReference type="EMBL" id="EID78556.1"/>
    </source>
</evidence>
<organism evidence="1 2">
    <name type="scientific">Rhodococcus opacus RKJ300 = JCM 13270</name>
    <dbReference type="NCBI Taxonomy" id="1165867"/>
    <lineage>
        <taxon>Bacteria</taxon>
        <taxon>Bacillati</taxon>
        <taxon>Actinomycetota</taxon>
        <taxon>Actinomycetes</taxon>
        <taxon>Mycobacteriales</taxon>
        <taxon>Nocardiaceae</taxon>
        <taxon>Rhodococcus</taxon>
    </lineage>
</organism>